<evidence type="ECO:0000313" key="1">
    <source>
        <dbReference type="EMBL" id="WDE11231.1"/>
    </source>
</evidence>
<organism evidence="1 2">
    <name type="scientific">Thalassomonas haliotis</name>
    <dbReference type="NCBI Taxonomy" id="485448"/>
    <lineage>
        <taxon>Bacteria</taxon>
        <taxon>Pseudomonadati</taxon>
        <taxon>Pseudomonadota</taxon>
        <taxon>Gammaproteobacteria</taxon>
        <taxon>Alteromonadales</taxon>
        <taxon>Colwelliaceae</taxon>
        <taxon>Thalassomonas</taxon>
    </lineage>
</organism>
<keyword evidence="2" id="KW-1185">Reference proteome</keyword>
<name>A0ABY7VD67_9GAMM</name>
<dbReference type="EMBL" id="CP059693">
    <property type="protein sequence ID" value="WDE11231.1"/>
    <property type="molecule type" value="Genomic_DNA"/>
</dbReference>
<gene>
    <name evidence="1" type="ORF">H3N35_23880</name>
</gene>
<sequence>MPKKIVFLNMSDDLGVDGHKAVTALRIKNPSVRFKNYHVKKTEQVTEIDMVDFYRAFITGAHYPDFGTDRAKIKNLCQGASQVMLSIHGPMTSVNYGLIRSTLGRRPDEHVSYQQLANLLLTLFVPRVQYNFSLVMCFGARSSNYRLDHENLDLIDWTDSFAYKLYQRISPNRSVRMTARTGELSFNTVTGKSEVQTELAIQGTLDNQAISQEVGVIQAIAWWNQNRNLFLTAGGAKANFVIALVTAEQNTTAADKLTALRALRRNHGLPAHDYESRELLNYLRQKIRLVEASGRQNSGPQGKYGKLVYKYIHGMGNVIFAKYPNPVCVHPKHLGQGTPVSPRLLKKFAK</sequence>
<protein>
    <submittedName>
        <fullName evidence="1">Uncharacterized protein</fullName>
    </submittedName>
</protein>
<proteinExistence type="predicted"/>
<evidence type="ECO:0000313" key="2">
    <source>
        <dbReference type="Proteomes" id="UP001215231"/>
    </source>
</evidence>
<dbReference type="Proteomes" id="UP001215231">
    <property type="component" value="Chromosome"/>
</dbReference>
<accession>A0ABY7VD67</accession>
<dbReference type="RefSeq" id="WP_274051373.1">
    <property type="nucleotide sequence ID" value="NZ_CP059693.1"/>
</dbReference>
<reference evidence="1 2" key="1">
    <citation type="journal article" date="2022" name="Mar. Drugs">
        <title>Bioassay-Guided Fractionation Leads to the Detection of Cholic Acid Generated by the Rare Thalassomonas sp.</title>
        <authorList>
            <person name="Pheiffer F."/>
            <person name="Schneider Y.K."/>
            <person name="Hansen E.H."/>
            <person name="Andersen J.H."/>
            <person name="Isaksson J."/>
            <person name="Busche T."/>
            <person name="R C."/>
            <person name="Kalinowski J."/>
            <person name="Zyl L.V."/>
            <person name="Trindade M."/>
        </authorList>
    </citation>
    <scope>NUCLEOTIDE SEQUENCE [LARGE SCALE GENOMIC DNA]</scope>
    <source>
        <strain evidence="1 2">A5K-61T</strain>
    </source>
</reference>